<sequence>MAWNLTVGAPNGGWNSKTQLQAWANSKFILVGDNLIFVYEPSEDNVLQVSKEDFYACESKNPIQAHNKSPTAINLPTLGLIYFISGKPGRCNQGVKVWINVLKPPLL</sequence>
<dbReference type="PANTHER" id="PTHR33021">
    <property type="entry name" value="BLUE COPPER PROTEIN"/>
    <property type="match status" value="1"/>
</dbReference>
<dbReference type="OrthoDB" id="687020at2759"/>
<feature type="domain" description="Phytocyanin" evidence="3">
    <location>
        <begin position="3"/>
        <end position="103"/>
    </location>
</feature>
<dbReference type="InterPro" id="IPR008972">
    <property type="entry name" value="Cupredoxin"/>
</dbReference>
<dbReference type="STRING" id="180498.A0A067LH13"/>
<dbReference type="InterPro" id="IPR039391">
    <property type="entry name" value="Phytocyanin-like"/>
</dbReference>
<dbReference type="GO" id="GO:0005886">
    <property type="term" value="C:plasma membrane"/>
    <property type="evidence" value="ECO:0007669"/>
    <property type="project" value="TreeGrafter"/>
</dbReference>
<dbReference type="AlphaFoldDB" id="A0A067LH13"/>
<evidence type="ECO:0000259" key="3">
    <source>
        <dbReference type="PROSITE" id="PS51485"/>
    </source>
</evidence>
<evidence type="ECO:0000313" key="5">
    <source>
        <dbReference type="Proteomes" id="UP000027138"/>
    </source>
</evidence>
<dbReference type="Pfam" id="PF02298">
    <property type="entry name" value="Cu_bind_like"/>
    <property type="match status" value="1"/>
</dbReference>
<evidence type="ECO:0000256" key="2">
    <source>
        <dbReference type="ARBA" id="ARBA00023180"/>
    </source>
</evidence>
<dbReference type="FunFam" id="2.60.40.420:FF:000034">
    <property type="entry name" value="Cupredoxin superfamily protein"/>
    <property type="match status" value="1"/>
</dbReference>
<dbReference type="PANTHER" id="PTHR33021:SF499">
    <property type="entry name" value="OS12G0150500 PROTEIN"/>
    <property type="match status" value="1"/>
</dbReference>
<keyword evidence="2" id="KW-0325">Glycoprotein</keyword>
<protein>
    <recommendedName>
        <fullName evidence="3">Phytocyanin domain-containing protein</fullName>
    </recommendedName>
</protein>
<accession>A0A067LH13</accession>
<keyword evidence="1" id="KW-1015">Disulfide bond</keyword>
<dbReference type="SUPFAM" id="SSF49503">
    <property type="entry name" value="Cupredoxins"/>
    <property type="match status" value="1"/>
</dbReference>
<dbReference type="CDD" id="cd04216">
    <property type="entry name" value="Phytocyanin"/>
    <property type="match status" value="1"/>
</dbReference>
<evidence type="ECO:0000256" key="1">
    <source>
        <dbReference type="ARBA" id="ARBA00023157"/>
    </source>
</evidence>
<name>A0A067LH13_JATCU</name>
<proteinExistence type="predicted"/>
<keyword evidence="5" id="KW-1185">Reference proteome</keyword>
<evidence type="ECO:0000313" key="4">
    <source>
        <dbReference type="EMBL" id="KDP43860.1"/>
    </source>
</evidence>
<dbReference type="Proteomes" id="UP000027138">
    <property type="component" value="Unassembled WGS sequence"/>
</dbReference>
<reference evidence="4 5" key="1">
    <citation type="journal article" date="2014" name="PLoS ONE">
        <title>Global Analysis of Gene Expression Profiles in Physic Nut (Jatropha curcas L.) Seedlings Exposed to Salt Stress.</title>
        <authorList>
            <person name="Zhang L."/>
            <person name="Zhang C."/>
            <person name="Wu P."/>
            <person name="Chen Y."/>
            <person name="Li M."/>
            <person name="Jiang H."/>
            <person name="Wu G."/>
        </authorList>
    </citation>
    <scope>NUCLEOTIDE SEQUENCE [LARGE SCALE GENOMIC DNA]</scope>
    <source>
        <strain evidence="5">cv. GZQX0401</strain>
        <tissue evidence="4">Young leaves</tissue>
    </source>
</reference>
<dbReference type="GO" id="GO:0009055">
    <property type="term" value="F:electron transfer activity"/>
    <property type="evidence" value="ECO:0007669"/>
    <property type="project" value="InterPro"/>
</dbReference>
<dbReference type="PROSITE" id="PS51485">
    <property type="entry name" value="PHYTOCYANIN"/>
    <property type="match status" value="1"/>
</dbReference>
<dbReference type="InterPro" id="IPR003245">
    <property type="entry name" value="Phytocyanin_dom"/>
</dbReference>
<gene>
    <name evidence="4" type="ORF">JCGZ_20870</name>
</gene>
<organism evidence="4 5">
    <name type="scientific">Jatropha curcas</name>
    <name type="common">Barbados nut</name>
    <dbReference type="NCBI Taxonomy" id="180498"/>
    <lineage>
        <taxon>Eukaryota</taxon>
        <taxon>Viridiplantae</taxon>
        <taxon>Streptophyta</taxon>
        <taxon>Embryophyta</taxon>
        <taxon>Tracheophyta</taxon>
        <taxon>Spermatophyta</taxon>
        <taxon>Magnoliopsida</taxon>
        <taxon>eudicotyledons</taxon>
        <taxon>Gunneridae</taxon>
        <taxon>Pentapetalae</taxon>
        <taxon>rosids</taxon>
        <taxon>fabids</taxon>
        <taxon>Malpighiales</taxon>
        <taxon>Euphorbiaceae</taxon>
        <taxon>Crotonoideae</taxon>
        <taxon>Jatropheae</taxon>
        <taxon>Jatropha</taxon>
    </lineage>
</organism>
<dbReference type="EMBL" id="KK914257">
    <property type="protein sequence ID" value="KDP43860.1"/>
    <property type="molecule type" value="Genomic_DNA"/>
</dbReference>
<dbReference type="Gene3D" id="2.60.40.420">
    <property type="entry name" value="Cupredoxins - blue copper proteins"/>
    <property type="match status" value="1"/>
</dbReference>